<name>A0A9Q5N091_BACCE</name>
<accession>A0A9Q5N091</accession>
<organism evidence="1 2">
    <name type="scientific">Bacillus cereus</name>
    <dbReference type="NCBI Taxonomy" id="1396"/>
    <lineage>
        <taxon>Bacteria</taxon>
        <taxon>Bacillati</taxon>
        <taxon>Bacillota</taxon>
        <taxon>Bacilli</taxon>
        <taxon>Bacillales</taxon>
        <taxon>Bacillaceae</taxon>
        <taxon>Bacillus</taxon>
        <taxon>Bacillus cereus group</taxon>
    </lineage>
</organism>
<comment type="caution">
    <text evidence="1">The sequence shown here is derived from an EMBL/GenBank/DDBJ whole genome shotgun (WGS) entry which is preliminary data.</text>
</comment>
<evidence type="ECO:0000313" key="2">
    <source>
        <dbReference type="Proteomes" id="UP000219869"/>
    </source>
</evidence>
<dbReference type="AlphaFoldDB" id="A0A9Q5N091"/>
<dbReference type="Gene3D" id="3.30.2120.10">
    <property type="entry name" value="Bacillus phage protein-like"/>
    <property type="match status" value="1"/>
</dbReference>
<dbReference type="SUPFAM" id="SSF111074">
    <property type="entry name" value="Bacillus phage protein"/>
    <property type="match status" value="1"/>
</dbReference>
<dbReference type="InterPro" id="IPR028985">
    <property type="entry name" value="Bacillus_phage_prot-like"/>
</dbReference>
<dbReference type="Pfam" id="PF18066">
    <property type="entry name" value="Phage_ABA_S"/>
    <property type="match status" value="1"/>
</dbReference>
<dbReference type="InterPro" id="IPR041270">
    <property type="entry name" value="Phage_ABA_S"/>
</dbReference>
<dbReference type="Proteomes" id="UP000219869">
    <property type="component" value="Unassembled WGS sequence"/>
</dbReference>
<gene>
    <name evidence="1" type="ORF">CN475_25885</name>
</gene>
<evidence type="ECO:0000313" key="1">
    <source>
        <dbReference type="EMBL" id="PEQ81990.1"/>
    </source>
</evidence>
<reference evidence="1 2" key="1">
    <citation type="submission" date="2017-09" db="EMBL/GenBank/DDBJ databases">
        <title>Large-scale bioinformatics analysis of Bacillus genomes uncovers conserved roles of natural products in bacterial physiology.</title>
        <authorList>
            <consortium name="Agbiome Team Llc"/>
            <person name="Bleich R.M."/>
            <person name="Kirk G.J."/>
            <person name="Santa Maria K.C."/>
            <person name="Allen S.E."/>
            <person name="Farag S."/>
            <person name="Shank E.A."/>
            <person name="Bowers A."/>
        </authorList>
    </citation>
    <scope>NUCLEOTIDE SEQUENCE [LARGE SCALE GENOMIC DNA]</scope>
    <source>
        <strain evidence="1 2">AFS006334</strain>
    </source>
</reference>
<dbReference type="GeneID" id="99618093"/>
<dbReference type="SMR" id="A0A9Q5N091"/>
<proteinExistence type="predicted"/>
<protein>
    <submittedName>
        <fullName evidence="1">Uncharacterized protein</fullName>
    </submittedName>
</protein>
<dbReference type="EMBL" id="NTXW01000051">
    <property type="protein sequence ID" value="PEQ81990.1"/>
    <property type="molecule type" value="Genomic_DNA"/>
</dbReference>
<sequence length="102" mass="11544">MKPRDINKLIASKIFGYEIKDDNIIKDGRYRLGIPLYSQNIESAWQVVEKLEYDVKVTKTDLKPKYQVHVFVPGGVKMVFAETAPMAICKGALASVDIELQD</sequence>
<dbReference type="RefSeq" id="WP_000804493.1">
    <property type="nucleotide sequence ID" value="NZ_CAKJVM010000013.1"/>
</dbReference>